<name>A0A517PFM9_9PLAN</name>
<dbReference type="RefSeq" id="WP_145361149.1">
    <property type="nucleotide sequence ID" value="NZ_CP036265.1"/>
</dbReference>
<dbReference type="AlphaFoldDB" id="A0A517PFM9"/>
<keyword evidence="5" id="KW-1185">Reference proteome</keyword>
<dbReference type="InterPro" id="IPR052196">
    <property type="entry name" value="Bact_Kbp"/>
</dbReference>
<dbReference type="SMART" id="SM00257">
    <property type="entry name" value="LysM"/>
    <property type="match status" value="1"/>
</dbReference>
<feature type="domain" description="LysM" evidence="3">
    <location>
        <begin position="125"/>
        <end position="174"/>
    </location>
</feature>
<feature type="region of interest" description="Disordered" evidence="1">
    <location>
        <begin position="35"/>
        <end position="73"/>
    </location>
</feature>
<sequence length="180" mass="18798" precursor="true">MNRDLRIGLSLSLLALGVAGAFCFRADPAAVDPAVAGLESDPDETNALPLAPPPPPVRLGPPPAPPTVAARPVGPPPLPVPAVGPPPAVVTPRAEPVLQAFADPLPPFPEPFDDPPEEPAPAAPQTYTVAPGDTLTDIAERTLGSHRKYHTLYEANRDVLEHPDALRVGMTLRIPDGKTL</sequence>
<dbReference type="SUPFAM" id="SSF54106">
    <property type="entry name" value="LysM domain"/>
    <property type="match status" value="1"/>
</dbReference>
<evidence type="ECO:0000259" key="3">
    <source>
        <dbReference type="PROSITE" id="PS51782"/>
    </source>
</evidence>
<dbReference type="Pfam" id="PF01476">
    <property type="entry name" value="LysM"/>
    <property type="match status" value="1"/>
</dbReference>
<dbReference type="InterPro" id="IPR036779">
    <property type="entry name" value="LysM_dom_sf"/>
</dbReference>
<protein>
    <submittedName>
        <fullName evidence="4">LysM domain/BON superfamily protein</fullName>
    </submittedName>
</protein>
<dbReference type="PANTHER" id="PTHR34700:SF4">
    <property type="entry name" value="PHAGE-LIKE ELEMENT PBSX PROTEIN XKDP"/>
    <property type="match status" value="1"/>
</dbReference>
<gene>
    <name evidence="4" type="ORF">CA12_43270</name>
</gene>
<dbReference type="Proteomes" id="UP000318741">
    <property type="component" value="Chromosome"/>
</dbReference>
<accession>A0A517PFM9</accession>
<reference evidence="4 5" key="1">
    <citation type="submission" date="2019-02" db="EMBL/GenBank/DDBJ databases">
        <title>Deep-cultivation of Planctomycetes and their phenomic and genomic characterization uncovers novel biology.</title>
        <authorList>
            <person name="Wiegand S."/>
            <person name="Jogler M."/>
            <person name="Boedeker C."/>
            <person name="Pinto D."/>
            <person name="Vollmers J."/>
            <person name="Rivas-Marin E."/>
            <person name="Kohn T."/>
            <person name="Peeters S.H."/>
            <person name="Heuer A."/>
            <person name="Rast P."/>
            <person name="Oberbeckmann S."/>
            <person name="Bunk B."/>
            <person name="Jeske O."/>
            <person name="Meyerdierks A."/>
            <person name="Storesund J.E."/>
            <person name="Kallscheuer N."/>
            <person name="Luecker S."/>
            <person name="Lage O.M."/>
            <person name="Pohl T."/>
            <person name="Merkel B.J."/>
            <person name="Hornburger P."/>
            <person name="Mueller R.-W."/>
            <person name="Bruemmer F."/>
            <person name="Labrenz M."/>
            <person name="Spormann A.M."/>
            <person name="Op den Camp H."/>
            <person name="Overmann J."/>
            <person name="Amann R."/>
            <person name="Jetten M.S.M."/>
            <person name="Mascher T."/>
            <person name="Medema M.H."/>
            <person name="Devos D.P."/>
            <person name="Kaster A.-K."/>
            <person name="Ovreas L."/>
            <person name="Rohde M."/>
            <person name="Galperin M.Y."/>
            <person name="Jogler C."/>
        </authorList>
    </citation>
    <scope>NUCLEOTIDE SEQUENCE [LARGE SCALE GENOMIC DNA]</scope>
    <source>
        <strain evidence="4 5">CA12</strain>
    </source>
</reference>
<feature type="chain" id="PRO_5022228423" evidence="2">
    <location>
        <begin position="22"/>
        <end position="180"/>
    </location>
</feature>
<evidence type="ECO:0000256" key="2">
    <source>
        <dbReference type="SAM" id="SignalP"/>
    </source>
</evidence>
<evidence type="ECO:0000313" key="4">
    <source>
        <dbReference type="EMBL" id="QDT18186.1"/>
    </source>
</evidence>
<dbReference type="OrthoDB" id="292277at2"/>
<evidence type="ECO:0000313" key="5">
    <source>
        <dbReference type="Proteomes" id="UP000318741"/>
    </source>
</evidence>
<dbReference type="KEGG" id="acaf:CA12_43270"/>
<evidence type="ECO:0000256" key="1">
    <source>
        <dbReference type="SAM" id="MobiDB-lite"/>
    </source>
</evidence>
<dbReference type="InterPro" id="IPR018392">
    <property type="entry name" value="LysM"/>
</dbReference>
<feature type="signal peptide" evidence="2">
    <location>
        <begin position="1"/>
        <end position="21"/>
    </location>
</feature>
<dbReference type="PROSITE" id="PS51782">
    <property type="entry name" value="LYSM"/>
    <property type="match status" value="1"/>
</dbReference>
<dbReference type="Gene3D" id="3.10.350.10">
    <property type="entry name" value="LysM domain"/>
    <property type="match status" value="1"/>
</dbReference>
<keyword evidence="2" id="KW-0732">Signal</keyword>
<feature type="compositionally biased region" description="Pro residues" evidence="1">
    <location>
        <begin position="50"/>
        <end position="66"/>
    </location>
</feature>
<dbReference type="PANTHER" id="PTHR34700">
    <property type="entry name" value="POTASSIUM BINDING PROTEIN KBP"/>
    <property type="match status" value="1"/>
</dbReference>
<organism evidence="4 5">
    <name type="scientific">Alienimonas californiensis</name>
    <dbReference type="NCBI Taxonomy" id="2527989"/>
    <lineage>
        <taxon>Bacteria</taxon>
        <taxon>Pseudomonadati</taxon>
        <taxon>Planctomycetota</taxon>
        <taxon>Planctomycetia</taxon>
        <taxon>Planctomycetales</taxon>
        <taxon>Planctomycetaceae</taxon>
        <taxon>Alienimonas</taxon>
    </lineage>
</organism>
<feature type="region of interest" description="Disordered" evidence="1">
    <location>
        <begin position="101"/>
        <end position="124"/>
    </location>
</feature>
<proteinExistence type="predicted"/>
<dbReference type="CDD" id="cd00118">
    <property type="entry name" value="LysM"/>
    <property type="match status" value="1"/>
</dbReference>
<dbReference type="EMBL" id="CP036265">
    <property type="protein sequence ID" value="QDT18186.1"/>
    <property type="molecule type" value="Genomic_DNA"/>
</dbReference>